<evidence type="ECO:0000313" key="1">
    <source>
        <dbReference type="EMBL" id="RAK58358.1"/>
    </source>
</evidence>
<dbReference type="RefSeq" id="WP_111455630.1">
    <property type="nucleotide sequence ID" value="NZ_QFYP01000001.1"/>
</dbReference>
<accession>A0A328AZZ7</accession>
<sequence>MSLASPQIAVAAEVAQSIRSSLARAAYRDRPFPNWRLDRLLPEAVARQLAALPFTAPDLGGISGRRELHNPTRRYFAGQVLDEVPQARAVAEAFQSAAVLRAVMMLTGALLVGSFLRIEYALDVDGFWLEPHTDLGVKTFTLLFQFGGAGQEGLGTDLYLGPGAWTERIPFGWNTAIAFVPSDRTWHGFEPRTIEGVRRSMIVNFVTDAWRAREELAFPDRPAALD</sequence>
<dbReference type="Proteomes" id="UP000249842">
    <property type="component" value="Unassembled WGS sequence"/>
</dbReference>
<protein>
    <submittedName>
        <fullName evidence="1">2OG-Fe(II) oxygenase</fullName>
    </submittedName>
</protein>
<dbReference type="EMBL" id="QFYP01000001">
    <property type="protein sequence ID" value="RAK58358.1"/>
    <property type="molecule type" value="Genomic_DNA"/>
</dbReference>
<dbReference type="Gene3D" id="2.60.120.620">
    <property type="entry name" value="q2cbj1_9rhob like domain"/>
    <property type="match status" value="1"/>
</dbReference>
<evidence type="ECO:0000313" key="2">
    <source>
        <dbReference type="Proteomes" id="UP000249842"/>
    </source>
</evidence>
<name>A0A328AZZ7_9CAUL</name>
<dbReference type="OrthoDB" id="7157988at2"/>
<proteinExistence type="predicted"/>
<organism evidence="1 2">
    <name type="scientific">Phenylobacterium hankyongense</name>
    <dbReference type="NCBI Taxonomy" id="1813876"/>
    <lineage>
        <taxon>Bacteria</taxon>
        <taxon>Pseudomonadati</taxon>
        <taxon>Pseudomonadota</taxon>
        <taxon>Alphaproteobacteria</taxon>
        <taxon>Caulobacterales</taxon>
        <taxon>Caulobacteraceae</taxon>
        <taxon>Phenylobacterium</taxon>
    </lineage>
</organism>
<gene>
    <name evidence="1" type="ORF">DJ021_00305</name>
</gene>
<reference evidence="2" key="1">
    <citation type="submission" date="2018-05" db="EMBL/GenBank/DDBJ databases">
        <authorList>
            <person name="Li X."/>
        </authorList>
    </citation>
    <scope>NUCLEOTIDE SEQUENCE [LARGE SCALE GENOMIC DNA]</scope>
    <source>
        <strain evidence="2">HKS-05</strain>
    </source>
</reference>
<dbReference type="AlphaFoldDB" id="A0A328AZZ7"/>
<comment type="caution">
    <text evidence="1">The sequence shown here is derived from an EMBL/GenBank/DDBJ whole genome shotgun (WGS) entry which is preliminary data.</text>
</comment>
<keyword evidence="2" id="KW-1185">Reference proteome</keyword>